<evidence type="ECO:0000259" key="3">
    <source>
        <dbReference type="Pfam" id="PF00725"/>
    </source>
</evidence>
<evidence type="ECO:0000256" key="1">
    <source>
        <dbReference type="ARBA" id="ARBA00023002"/>
    </source>
</evidence>
<dbReference type="GO" id="GO:0070403">
    <property type="term" value="F:NAD+ binding"/>
    <property type="evidence" value="ECO:0007669"/>
    <property type="project" value="InterPro"/>
</dbReference>
<feature type="domain" description="3-hydroxyacyl-CoA dehydrogenase C-terminal" evidence="3">
    <location>
        <begin position="214"/>
        <end position="310"/>
    </location>
</feature>
<sequence length="325" mass="36924">MSKTITEAIEPFGLSSKNKQQSLFSKIGVVGAGRDGRNIIRLTSSAGLEVTFIEVNQERIDFALERINEGLDSRIENWGLTPVEKKAILGRIRPSVNYNDLKDCDFVIECIRYDNETGERSLHLRKEAFKEIEKVVSPEAIIATNATTVIISELAAALKYKERCVSLHFPVAHPDARILEVVKSIYTSEDVYNQVLLFSKLIKYETVHVHESNGLISMRLMVVMLNEACQMLLENVSTMESIDRLTEVVYGMRSGIFKMADTIGIEKIVPLMEDMFDEYGDKKYKPSPLLRRLYRTQQLGTRTGNGFFIYDEKGKILRSNPKVNE</sequence>
<dbReference type="EC" id="1.1.1.157" evidence="5"/>
<dbReference type="SUPFAM" id="SSF48179">
    <property type="entry name" value="6-phosphogluconate dehydrogenase C-terminal domain-like"/>
    <property type="match status" value="1"/>
</dbReference>
<dbReference type="InterPro" id="IPR006176">
    <property type="entry name" value="3-OHacyl-CoA_DH_NAD-bd"/>
</dbReference>
<dbReference type="PANTHER" id="PTHR48075">
    <property type="entry name" value="3-HYDROXYACYL-COA DEHYDROGENASE FAMILY PROTEIN"/>
    <property type="match status" value="1"/>
</dbReference>
<evidence type="ECO:0000313" key="6">
    <source>
        <dbReference type="Proteomes" id="UP000324575"/>
    </source>
</evidence>
<dbReference type="InterPro" id="IPR013328">
    <property type="entry name" value="6PGD_dom2"/>
</dbReference>
<dbReference type="Proteomes" id="UP000324575">
    <property type="component" value="Unassembled WGS sequence"/>
</dbReference>
<evidence type="ECO:0000313" key="5">
    <source>
        <dbReference type="EMBL" id="KAA6302690.1"/>
    </source>
</evidence>
<dbReference type="Pfam" id="PF00725">
    <property type="entry name" value="3HCDH"/>
    <property type="match status" value="1"/>
</dbReference>
<protein>
    <submittedName>
        <fullName evidence="5">3-hydroxybutyryl-CoA dehydrogenase</fullName>
        <ecNumber evidence="5">1.1.1.157</ecNumber>
    </submittedName>
</protein>
<dbReference type="InterPro" id="IPR006108">
    <property type="entry name" value="3HC_DH_C"/>
</dbReference>
<feature type="domain" description="3-hydroxyacyl-CoA dehydrogenase NAD binding" evidence="4">
    <location>
        <begin position="26"/>
        <end position="211"/>
    </location>
</feature>
<organism evidence="5 6">
    <name type="scientific">Candidatus Ordinivivax streblomastigis</name>
    <dbReference type="NCBI Taxonomy" id="2540710"/>
    <lineage>
        <taxon>Bacteria</taxon>
        <taxon>Pseudomonadati</taxon>
        <taxon>Bacteroidota</taxon>
        <taxon>Bacteroidia</taxon>
        <taxon>Bacteroidales</taxon>
        <taxon>Candidatus Ordinivivax</taxon>
    </lineage>
</organism>
<proteinExistence type="predicted"/>
<evidence type="ECO:0000259" key="4">
    <source>
        <dbReference type="Pfam" id="PF02737"/>
    </source>
</evidence>
<dbReference type="GO" id="GO:0006635">
    <property type="term" value="P:fatty acid beta-oxidation"/>
    <property type="evidence" value="ECO:0007669"/>
    <property type="project" value="TreeGrafter"/>
</dbReference>
<dbReference type="Pfam" id="PF02737">
    <property type="entry name" value="3HCDH_N"/>
    <property type="match status" value="1"/>
</dbReference>
<dbReference type="Gene3D" id="1.10.1040.10">
    <property type="entry name" value="N-(1-d-carboxylethyl)-l-norvaline Dehydrogenase, domain 2"/>
    <property type="match status" value="1"/>
</dbReference>
<dbReference type="SUPFAM" id="SSF51735">
    <property type="entry name" value="NAD(P)-binding Rossmann-fold domains"/>
    <property type="match status" value="1"/>
</dbReference>
<dbReference type="InterPro" id="IPR022694">
    <property type="entry name" value="3-OHacyl-CoA_DH"/>
</dbReference>
<dbReference type="PIRSF" id="PIRSF000105">
    <property type="entry name" value="HCDH"/>
    <property type="match status" value="1"/>
</dbReference>
<dbReference type="GO" id="GO:0008691">
    <property type="term" value="F:3-hydroxybutyryl-CoA dehydrogenase activity"/>
    <property type="evidence" value="ECO:0007669"/>
    <property type="project" value="UniProtKB-EC"/>
</dbReference>
<name>A0A5M8P354_9BACT</name>
<accession>A0A5M8P354</accession>
<keyword evidence="1 5" id="KW-0560">Oxidoreductase</keyword>
<dbReference type="InterPro" id="IPR008927">
    <property type="entry name" value="6-PGluconate_DH-like_C_sf"/>
</dbReference>
<feature type="site" description="Important for catalytic activity" evidence="2">
    <location>
        <position position="168"/>
    </location>
</feature>
<gene>
    <name evidence="5" type="ORF">EZS26_001197</name>
</gene>
<evidence type="ECO:0000256" key="2">
    <source>
        <dbReference type="PIRSR" id="PIRSR000105-1"/>
    </source>
</evidence>
<dbReference type="EMBL" id="SNRX01000006">
    <property type="protein sequence ID" value="KAA6302690.1"/>
    <property type="molecule type" value="Genomic_DNA"/>
</dbReference>
<comment type="caution">
    <text evidence="5">The sequence shown here is derived from an EMBL/GenBank/DDBJ whole genome shotgun (WGS) entry which is preliminary data.</text>
</comment>
<dbReference type="Gene3D" id="3.40.50.720">
    <property type="entry name" value="NAD(P)-binding Rossmann-like Domain"/>
    <property type="match status" value="1"/>
</dbReference>
<dbReference type="InterPro" id="IPR036291">
    <property type="entry name" value="NAD(P)-bd_dom_sf"/>
</dbReference>
<dbReference type="AlphaFoldDB" id="A0A5M8P354"/>
<dbReference type="PANTHER" id="PTHR48075:SF5">
    <property type="entry name" value="3-HYDROXYBUTYRYL-COA DEHYDROGENASE"/>
    <property type="match status" value="1"/>
</dbReference>
<reference evidence="5 6" key="1">
    <citation type="submission" date="2019-03" db="EMBL/GenBank/DDBJ databases">
        <title>Single cell metagenomics reveals metabolic interactions within the superorganism composed of flagellate Streblomastix strix and complex community of Bacteroidetes bacteria on its surface.</title>
        <authorList>
            <person name="Treitli S.C."/>
            <person name="Kolisko M."/>
            <person name="Husnik F."/>
            <person name="Keeling P."/>
            <person name="Hampl V."/>
        </authorList>
    </citation>
    <scope>NUCLEOTIDE SEQUENCE [LARGE SCALE GENOMIC DNA]</scope>
    <source>
        <strain evidence="5">St1</strain>
    </source>
</reference>